<feature type="compositionally biased region" description="Polar residues" evidence="1">
    <location>
        <begin position="753"/>
        <end position="775"/>
    </location>
</feature>
<feature type="compositionally biased region" description="Polar residues" evidence="1">
    <location>
        <begin position="938"/>
        <end position="968"/>
    </location>
</feature>
<evidence type="ECO:0000259" key="2">
    <source>
        <dbReference type="PROSITE" id="PS50829"/>
    </source>
</evidence>
<dbReference type="InterPro" id="IPR051640">
    <property type="entry name" value="GRB10-interact_GYF"/>
</dbReference>
<feature type="compositionally biased region" description="Basic and acidic residues" evidence="1">
    <location>
        <begin position="776"/>
        <end position="787"/>
    </location>
</feature>
<feature type="compositionally biased region" description="Polar residues" evidence="1">
    <location>
        <begin position="301"/>
        <end position="312"/>
    </location>
</feature>
<dbReference type="InterPro" id="IPR003169">
    <property type="entry name" value="GYF"/>
</dbReference>
<proteinExistence type="predicted"/>
<reference evidence="3 4" key="1">
    <citation type="submission" date="2018-06" db="EMBL/GenBank/DDBJ databases">
        <title>A transcriptomic atlas of mushroom development highlights an independent origin of complex multicellularity.</title>
        <authorList>
            <consortium name="DOE Joint Genome Institute"/>
            <person name="Krizsan K."/>
            <person name="Almasi E."/>
            <person name="Merenyi Z."/>
            <person name="Sahu N."/>
            <person name="Viragh M."/>
            <person name="Koszo T."/>
            <person name="Mondo S."/>
            <person name="Kiss B."/>
            <person name="Balint B."/>
            <person name="Kues U."/>
            <person name="Barry K."/>
            <person name="Hegedus J.C."/>
            <person name="Henrissat B."/>
            <person name="Johnson J."/>
            <person name="Lipzen A."/>
            <person name="Ohm R."/>
            <person name="Nagy I."/>
            <person name="Pangilinan J."/>
            <person name="Yan J."/>
            <person name="Xiong Y."/>
            <person name="Grigoriev I.V."/>
            <person name="Hibbett D.S."/>
            <person name="Nagy L.G."/>
        </authorList>
    </citation>
    <scope>NUCLEOTIDE SEQUENCE [LARGE SCALE GENOMIC DNA]</scope>
    <source>
        <strain evidence="3 4">SZMC22713</strain>
    </source>
</reference>
<accession>A0A4Y7QNE9</accession>
<dbReference type="VEuPathDB" id="FungiDB:BD410DRAFT_252651"/>
<dbReference type="GO" id="GO:0005829">
    <property type="term" value="C:cytosol"/>
    <property type="evidence" value="ECO:0007669"/>
    <property type="project" value="TreeGrafter"/>
</dbReference>
<name>A0A4Y7QNE9_9AGAM</name>
<feature type="region of interest" description="Disordered" evidence="1">
    <location>
        <begin position="1"/>
        <end position="68"/>
    </location>
</feature>
<feature type="compositionally biased region" description="Polar residues" evidence="1">
    <location>
        <begin position="185"/>
        <end position="194"/>
    </location>
</feature>
<dbReference type="InterPro" id="IPR035445">
    <property type="entry name" value="GYF-like_dom_sf"/>
</dbReference>
<feature type="compositionally biased region" description="Basic and acidic residues" evidence="1">
    <location>
        <begin position="915"/>
        <end position="937"/>
    </location>
</feature>
<feature type="region of interest" description="Disordered" evidence="1">
    <location>
        <begin position="458"/>
        <end position="478"/>
    </location>
</feature>
<feature type="compositionally biased region" description="Low complexity" evidence="1">
    <location>
        <begin position="973"/>
        <end position="1001"/>
    </location>
</feature>
<feature type="compositionally biased region" description="Basic residues" evidence="1">
    <location>
        <begin position="1248"/>
        <end position="1258"/>
    </location>
</feature>
<dbReference type="Gene3D" id="3.30.1490.40">
    <property type="match status" value="1"/>
</dbReference>
<sequence>MTTTMHFGPEWMRSKQQPFARPHPPPSPPPLSTNTTHANAHAPPGATSYSALVAPAPPPPAEKNDLAHPFKYSKTELLRVWKDGGGRGQLPIEVERWEGIVREIGGEPSGAKEMTEAEKKLFASSINSELRRRQSTDFAAQGERPKMHHAVSGSGSPLRETFPGIMGRRRRGDSTGADQRPLTLNPKSSWTTFQGALPSPGLPSPRPRIGINSAGFDGVLKRGLGKRPLQKESDTDVKDGEASDIKEEEENVPDATAPDEIADKKPASSATLPSVTAAQVQNFPPESSSNVKAAQDGVANLSLNSGQSSSTRDGAENNGGPETGRSSDLASIEWSYLDFSGNIQGPFRADTMQAWYDQQYFTDDLLMKRTHLDTDWTSVADLKRRIQEDKIFLSPMQDPSVPPGLARRPEGSFDPYPQRSRFIPQEASVFDAPYQPIPQQPARSATLDSYLNDVSMASGSPSSSYGGGGFGRPSISPDPLSITGRVPLNTHGSDLHFNGRAGPSSYSGGNSPAMSFMPRRTYNDASPDPMFGTRPSFGEATPGRSSTMDSGFSNTAAWGGQGSSIPDGSAFDGTNRNSFGSTGGFISNPSTGFGTAMDGFNSFRPPSSHDGSANNVGLSSTPFGGPGYGAVGSPASQNFTGVPFARSSSLRNEPDMGNGLVANGIPFKGQGLAQKQQSPALSYAAPQLPSSLPPLTIGLNQFQSPALSPNVVQQQNKLPQPQAPSRGINQSPWGAIQEQPAVRPRPFDPPHPTSSNTVVVPQNTPSPWQTVQARNVQRDEPAPKTIDDGWGEYTEEPQPQSLTFSHVNQHNQLQQGIDRATPARADAPHTQPLVPTSQTLRDPPPHQPPAPKQPATAVSNLPVGDNVPESIPVAPVPTVKSPMSGPSTAPAKAPWSTEEDAKKQKPSGVTMGLREIQEAEKKKKEDARKTSEKDKPTRTASSPQDDVTTFTATWGLPTSQAGKATPASTPKEPGVSSATTTSTSPSGAPAWTNATKTPAAKKTMKEIQEEEERRKKLAAKEKETVAQAAKRAYADSTAKVASPVQAAGGAWTTVGSGGKPSAVTTPVHTPPVGTAARPAIVTQVSSTSTVSQPQPAPSRQVNGAAPPVRPATSAQAASKVATTSKAATPKVDEEPAAPTPDFMRWLRDSLRGLNSSVSFEEIAQMLLSFPLDPDPSTIELIAETVYGASTTLDGRRFASEFIAKRKADAALRPKGTAPIAVNGKATSLASVVKSQPKPASPEWGGYKVVKKKGKSGRA</sequence>
<feature type="compositionally biased region" description="Basic and acidic residues" evidence="1">
    <location>
        <begin position="229"/>
        <end position="245"/>
    </location>
</feature>
<feature type="domain" description="GYF" evidence="2">
    <location>
        <begin position="331"/>
        <end position="387"/>
    </location>
</feature>
<dbReference type="OrthoDB" id="6415790at2759"/>
<feature type="region of interest" description="Disordered" evidence="1">
    <location>
        <begin position="822"/>
        <end position="1140"/>
    </location>
</feature>
<protein>
    <recommendedName>
        <fullName evidence="2">GYF domain-containing protein</fullName>
    </recommendedName>
</protein>
<feature type="region of interest" description="Disordered" evidence="1">
    <location>
        <begin position="301"/>
        <end position="327"/>
    </location>
</feature>
<feature type="compositionally biased region" description="Low complexity" evidence="1">
    <location>
        <begin position="1110"/>
        <end position="1129"/>
    </location>
</feature>
<feature type="compositionally biased region" description="Pro residues" evidence="1">
    <location>
        <begin position="21"/>
        <end position="31"/>
    </location>
</feature>
<feature type="region of interest" description="Disordered" evidence="1">
    <location>
        <begin position="394"/>
        <end position="419"/>
    </location>
</feature>
<keyword evidence="4" id="KW-1185">Reference proteome</keyword>
<dbReference type="PANTHER" id="PTHR14445">
    <property type="entry name" value="GRB10 INTERACTING GYF PROTEIN"/>
    <property type="match status" value="1"/>
</dbReference>
<evidence type="ECO:0000313" key="3">
    <source>
        <dbReference type="EMBL" id="TDL28916.1"/>
    </source>
</evidence>
<dbReference type="AlphaFoldDB" id="A0A4Y7QNE9"/>
<feature type="compositionally biased region" description="Polar residues" evidence="1">
    <location>
        <begin position="710"/>
        <end position="719"/>
    </location>
</feature>
<dbReference type="SMART" id="SM00444">
    <property type="entry name" value="GYF"/>
    <property type="match status" value="1"/>
</dbReference>
<organism evidence="3 4">
    <name type="scientific">Rickenella mellea</name>
    <dbReference type="NCBI Taxonomy" id="50990"/>
    <lineage>
        <taxon>Eukaryota</taxon>
        <taxon>Fungi</taxon>
        <taxon>Dikarya</taxon>
        <taxon>Basidiomycota</taxon>
        <taxon>Agaricomycotina</taxon>
        <taxon>Agaricomycetes</taxon>
        <taxon>Hymenochaetales</taxon>
        <taxon>Rickenellaceae</taxon>
        <taxon>Rickenella</taxon>
    </lineage>
</organism>
<dbReference type="EMBL" id="ML170157">
    <property type="protein sequence ID" value="TDL28916.1"/>
    <property type="molecule type" value="Genomic_DNA"/>
</dbReference>
<dbReference type="SUPFAM" id="SSF55277">
    <property type="entry name" value="GYF domain"/>
    <property type="match status" value="1"/>
</dbReference>
<feature type="region of interest" description="Disordered" evidence="1">
    <location>
        <begin position="710"/>
        <end position="797"/>
    </location>
</feature>
<gene>
    <name evidence="3" type="ORF">BD410DRAFT_252651</name>
</gene>
<feature type="region of interest" description="Disordered" evidence="1">
    <location>
        <begin position="1233"/>
        <end position="1258"/>
    </location>
</feature>
<feature type="compositionally biased region" description="Basic and acidic residues" evidence="1">
    <location>
        <begin position="1003"/>
        <end position="1024"/>
    </location>
</feature>
<feature type="region of interest" description="Disordered" evidence="1">
    <location>
        <begin position="125"/>
        <end position="276"/>
    </location>
</feature>
<feature type="compositionally biased region" description="Low complexity" evidence="1">
    <location>
        <begin position="1062"/>
        <end position="1093"/>
    </location>
</feature>
<dbReference type="Pfam" id="PF02213">
    <property type="entry name" value="GYF"/>
    <property type="match status" value="1"/>
</dbReference>
<dbReference type="STRING" id="50990.A0A4Y7QNE9"/>
<dbReference type="PANTHER" id="PTHR14445:SF36">
    <property type="entry name" value="FI03272P-RELATED"/>
    <property type="match status" value="1"/>
</dbReference>
<dbReference type="Proteomes" id="UP000294933">
    <property type="component" value="Unassembled WGS sequence"/>
</dbReference>
<evidence type="ECO:0000256" key="1">
    <source>
        <dbReference type="SAM" id="MobiDB-lite"/>
    </source>
</evidence>
<evidence type="ECO:0000313" key="4">
    <source>
        <dbReference type="Proteomes" id="UP000294933"/>
    </source>
</evidence>
<dbReference type="PROSITE" id="PS50829">
    <property type="entry name" value="GYF"/>
    <property type="match status" value="1"/>
</dbReference>